<protein>
    <submittedName>
        <fullName evidence="1">Uncharacterized protein</fullName>
    </submittedName>
</protein>
<evidence type="ECO:0000313" key="1">
    <source>
        <dbReference type="EMBL" id="STY45492.1"/>
    </source>
</evidence>
<dbReference type="AlphaFoldDB" id="A0A378MJA5"/>
<name>A0A378MJA5_LISGR</name>
<accession>A0A378MJA5</accession>
<gene>
    <name evidence="1" type="ORF">NCTC10815_02872</name>
</gene>
<organism evidence="1 2">
    <name type="scientific">Listeria grayi</name>
    <name type="common">Listeria murrayi</name>
    <dbReference type="NCBI Taxonomy" id="1641"/>
    <lineage>
        <taxon>Bacteria</taxon>
        <taxon>Bacillati</taxon>
        <taxon>Bacillota</taxon>
        <taxon>Bacilli</taxon>
        <taxon>Bacillales</taxon>
        <taxon>Listeriaceae</taxon>
        <taxon>Listeria</taxon>
    </lineage>
</organism>
<dbReference type="EMBL" id="UGPG01000001">
    <property type="protein sequence ID" value="STY45492.1"/>
    <property type="molecule type" value="Genomic_DNA"/>
</dbReference>
<sequence length="99" mass="11504">MELKLASDDEKFLFKVIEQTAYQAFLEGVEQGKKEVSFPPIITRSEFMEMYRIGETSASNHINSEGFPKTKIQGRYPTWEVIKFMKVNSPELKLQKKVI</sequence>
<dbReference type="RefSeq" id="WP_069011861.1">
    <property type="nucleotide sequence ID" value="NZ_UGPG01000001.1"/>
</dbReference>
<proteinExistence type="predicted"/>
<reference evidence="1 2" key="1">
    <citation type="submission" date="2018-06" db="EMBL/GenBank/DDBJ databases">
        <authorList>
            <consortium name="Pathogen Informatics"/>
            <person name="Doyle S."/>
        </authorList>
    </citation>
    <scope>NUCLEOTIDE SEQUENCE [LARGE SCALE GENOMIC DNA]</scope>
    <source>
        <strain evidence="2">NCTC 10815</strain>
    </source>
</reference>
<evidence type="ECO:0000313" key="2">
    <source>
        <dbReference type="Proteomes" id="UP000254879"/>
    </source>
</evidence>
<dbReference type="Proteomes" id="UP000254879">
    <property type="component" value="Unassembled WGS sequence"/>
</dbReference>